<accession>A0A4P6MRB3</accession>
<dbReference type="EMBL" id="CP034841">
    <property type="protein sequence ID" value="QBF34361.1"/>
    <property type="molecule type" value="Genomic_DNA"/>
</dbReference>
<reference evidence="1 2" key="1">
    <citation type="submission" date="2019-01" db="EMBL/GenBank/DDBJ databases">
        <title>Complete sequence and annotation of the Mycoplasma phocirhinis strain 852T genome.</title>
        <authorList>
            <person name="Frasca S.Jr."/>
            <person name="Kutish G.F."/>
            <person name="Castellanos Gell J."/>
            <person name="Michaels D.L."/>
            <person name="Brown D.R."/>
        </authorList>
    </citation>
    <scope>NUCLEOTIDE SEQUENCE [LARGE SCALE GENOMIC DNA]</scope>
    <source>
        <strain evidence="1 2">852</strain>
    </source>
</reference>
<dbReference type="RefSeq" id="WP_130429139.1">
    <property type="nucleotide sequence ID" value="NZ_CP034841.1"/>
</dbReference>
<gene>
    <name evidence="1" type="ORF">EG856_00210</name>
</gene>
<dbReference type="OrthoDB" id="395749at2"/>
<dbReference type="InterPro" id="IPR054784">
    <property type="entry name" value="HpyAIV-type_restriction_enz"/>
</dbReference>
<dbReference type="NCBIfam" id="NF045832">
    <property type="entry name" value="restrict_HpyAIV"/>
    <property type="match status" value="1"/>
</dbReference>
<dbReference type="Proteomes" id="UP000289326">
    <property type="component" value="Chromosome"/>
</dbReference>
<keyword evidence="2" id="KW-1185">Reference proteome</keyword>
<dbReference type="KEGG" id="mphi:EG856_00210"/>
<proteinExistence type="predicted"/>
<protein>
    <submittedName>
        <fullName evidence="1">Uncharacterized protein</fullName>
    </submittedName>
</protein>
<evidence type="ECO:0000313" key="2">
    <source>
        <dbReference type="Proteomes" id="UP000289326"/>
    </source>
</evidence>
<name>A0A4P6MRB3_9BACT</name>
<evidence type="ECO:0000313" key="1">
    <source>
        <dbReference type="EMBL" id="QBF34361.1"/>
    </source>
</evidence>
<dbReference type="AlphaFoldDB" id="A0A4P6MRB3"/>
<organism evidence="1 2">
    <name type="scientific">Mycoplasmopsis phocirhinis</name>
    <dbReference type="NCBI Taxonomy" id="142650"/>
    <lineage>
        <taxon>Bacteria</taxon>
        <taxon>Bacillati</taxon>
        <taxon>Mycoplasmatota</taxon>
        <taxon>Mycoplasmoidales</taxon>
        <taxon>Metamycoplasmataceae</taxon>
        <taxon>Mycoplasmopsis</taxon>
    </lineage>
</organism>
<sequence>MDYTSFELKLKSIFSTHSGPKLLLKLINSPYRFNSNLHPFNVLTKIEQSFLKTQENSYYKFILNCAEEIFYSSLNDIEHINNSFKLDYVLNDDEIDNQTNYDKSEIVKFRSSIAFQDKQKQEITLLFAKKRDIFSVKKTDEFTEQILLRVRALHQAFPEWKIKYIVWFIDPLYTNSQEFFDNFVKQHNSENIEILFKYGVDLFVDYKLEKKWEEVQQNIDIFKKKNEDYFLKMPNLSTDKITLEFMVNMSNNTWEKLNSNNLDMVQLRKIIFDDENENSNFKKAARLRLEVLNDNIS</sequence>